<sequence>MRSRYTAYVVGRIDYLQRTNAAALADVFDAEQSAASAEGVTWTGLTIVDVTGGGPDDETGRVEFRARFERLGQQLEHHEAALFHREDGRWVYAEAQMNPKGAPRRVEKVGRNDPCPCGSGKKYKKCCG</sequence>
<dbReference type="PANTHER" id="PTHR33747:SF1">
    <property type="entry name" value="ADENYLATE CYCLASE-ASSOCIATED CAP C-TERMINAL DOMAIN-CONTAINING PROTEIN"/>
    <property type="match status" value="1"/>
</dbReference>
<dbReference type="Pfam" id="PF17775">
    <property type="entry name" value="YchJ_M-like"/>
    <property type="match status" value="1"/>
</dbReference>
<dbReference type="Proteomes" id="UP000219621">
    <property type="component" value="Unassembled WGS sequence"/>
</dbReference>
<dbReference type="Gene3D" id="3.10.450.50">
    <property type="match status" value="1"/>
</dbReference>
<proteinExistence type="predicted"/>
<protein>
    <submittedName>
        <fullName evidence="2">SEC-C motif-containing protein</fullName>
    </submittedName>
</protein>
<evidence type="ECO:0000313" key="3">
    <source>
        <dbReference type="Proteomes" id="UP000219621"/>
    </source>
</evidence>
<gene>
    <name evidence="2" type="ORF">SAMN05421508_104346</name>
</gene>
<dbReference type="AlphaFoldDB" id="A0A286GIU3"/>
<dbReference type="InterPro" id="IPR032710">
    <property type="entry name" value="NTF2-like_dom_sf"/>
</dbReference>
<organism evidence="2 3">
    <name type="scientific">Caenispirillum bisanense</name>
    <dbReference type="NCBI Taxonomy" id="414052"/>
    <lineage>
        <taxon>Bacteria</taxon>
        <taxon>Pseudomonadati</taxon>
        <taxon>Pseudomonadota</taxon>
        <taxon>Alphaproteobacteria</taxon>
        <taxon>Rhodospirillales</taxon>
        <taxon>Novispirillaceae</taxon>
        <taxon>Caenispirillum</taxon>
    </lineage>
</organism>
<dbReference type="EMBL" id="OCNJ01000004">
    <property type="protein sequence ID" value="SOD95455.1"/>
    <property type="molecule type" value="Genomic_DNA"/>
</dbReference>
<evidence type="ECO:0000313" key="2">
    <source>
        <dbReference type="EMBL" id="SOD95455.1"/>
    </source>
</evidence>
<dbReference type="Pfam" id="PF02810">
    <property type="entry name" value="SEC-C"/>
    <property type="match status" value="1"/>
</dbReference>
<reference evidence="2 3" key="1">
    <citation type="submission" date="2017-09" db="EMBL/GenBank/DDBJ databases">
        <authorList>
            <person name="Ehlers B."/>
            <person name="Leendertz F.H."/>
        </authorList>
    </citation>
    <scope>NUCLEOTIDE SEQUENCE [LARGE SCALE GENOMIC DNA]</scope>
    <source>
        <strain evidence="2 3">USBA 140</strain>
    </source>
</reference>
<dbReference type="InterPro" id="IPR048469">
    <property type="entry name" value="YchJ-like_M"/>
</dbReference>
<keyword evidence="3" id="KW-1185">Reference proteome</keyword>
<evidence type="ECO:0000259" key="1">
    <source>
        <dbReference type="Pfam" id="PF17775"/>
    </source>
</evidence>
<dbReference type="SUPFAM" id="SSF54427">
    <property type="entry name" value="NTF2-like"/>
    <property type="match status" value="1"/>
</dbReference>
<name>A0A286GIU3_9PROT</name>
<feature type="domain" description="YchJ-like middle NTF2-like" evidence="1">
    <location>
        <begin position="1"/>
        <end position="94"/>
    </location>
</feature>
<dbReference type="InterPro" id="IPR004027">
    <property type="entry name" value="SEC_C_motif"/>
</dbReference>
<accession>A0A286GIU3</accession>
<dbReference type="PANTHER" id="PTHR33747">
    <property type="entry name" value="UPF0225 PROTEIN SCO1677"/>
    <property type="match status" value="1"/>
</dbReference>
<dbReference type="SUPFAM" id="SSF103642">
    <property type="entry name" value="Sec-C motif"/>
    <property type="match status" value="1"/>
</dbReference>